<gene>
    <name evidence="13" type="primary">ispB</name>
    <name evidence="13" type="ORF">CKSOR_00604</name>
</gene>
<dbReference type="GO" id="GO:0046872">
    <property type="term" value="F:metal ion binding"/>
    <property type="evidence" value="ECO:0007669"/>
    <property type="project" value="UniProtKB-KW"/>
</dbReference>
<evidence type="ECO:0000313" key="13">
    <source>
        <dbReference type="EMBL" id="AWD32704.1"/>
    </source>
</evidence>
<dbReference type="InterPro" id="IPR000092">
    <property type="entry name" value="Polyprenyl_synt"/>
</dbReference>
<dbReference type="Pfam" id="PF00348">
    <property type="entry name" value="polyprenyl_synt"/>
    <property type="match status" value="1"/>
</dbReference>
<evidence type="ECO:0000256" key="6">
    <source>
        <dbReference type="ARBA" id="ARBA00051506"/>
    </source>
</evidence>
<protein>
    <recommendedName>
        <fullName evidence="9">Octaprenyl diphosphate synthase</fullName>
        <ecNumber evidence="8">2.5.1.90</ecNumber>
    </recommendedName>
    <alternativeName>
        <fullName evidence="11">All-trans-octaprenyl-diphosphate synthase</fullName>
    </alternativeName>
    <alternativeName>
        <fullName evidence="10">Octaprenyl pyrophosphate synthase</fullName>
    </alternativeName>
</protein>
<dbReference type="InterPro" id="IPR033749">
    <property type="entry name" value="Polyprenyl_synt_CS"/>
</dbReference>
<accession>A0A3S7JAL1</accession>
<evidence type="ECO:0000313" key="14">
    <source>
        <dbReference type="Proteomes" id="UP000266796"/>
    </source>
</evidence>
<dbReference type="Gene3D" id="1.10.600.10">
    <property type="entry name" value="Farnesyl Diphosphate Synthase"/>
    <property type="match status" value="1"/>
</dbReference>
<comment type="cofactor">
    <cofactor evidence="1">
        <name>Mg(2+)</name>
        <dbReference type="ChEBI" id="CHEBI:18420"/>
    </cofactor>
</comment>
<dbReference type="GO" id="GO:0106350">
    <property type="term" value="F:all-trans-octaprenyl-diphosphate synthase activity"/>
    <property type="evidence" value="ECO:0007669"/>
    <property type="project" value="UniProtKB-EC"/>
</dbReference>
<organism evidence="13 14">
    <name type="scientific">Candidatus Kinetoplastidibacterium kentomonadis</name>
    <dbReference type="NCBI Taxonomy" id="1576550"/>
    <lineage>
        <taxon>Bacteria</taxon>
        <taxon>Pseudomonadati</taxon>
        <taxon>Pseudomonadota</taxon>
        <taxon>Betaproteobacteria</taxon>
        <taxon>Candidatus Kinetoplastidibacterium</taxon>
    </lineage>
</organism>
<dbReference type="EC" id="2.5.1.90" evidence="8"/>
<dbReference type="GO" id="GO:0008299">
    <property type="term" value="P:isoprenoid biosynthetic process"/>
    <property type="evidence" value="ECO:0007669"/>
    <property type="project" value="InterPro"/>
</dbReference>
<dbReference type="PANTHER" id="PTHR12001:SF69">
    <property type="entry name" value="ALL TRANS-POLYPRENYL-DIPHOSPHATE SYNTHASE PDSS1"/>
    <property type="match status" value="1"/>
</dbReference>
<dbReference type="FunFam" id="1.10.600.10:FF:000002">
    <property type="entry name" value="Octaprenyl diphosphate synthase"/>
    <property type="match status" value="1"/>
</dbReference>
<keyword evidence="4" id="KW-0479">Metal-binding</keyword>
<evidence type="ECO:0000256" key="3">
    <source>
        <dbReference type="ARBA" id="ARBA00022679"/>
    </source>
</evidence>
<evidence type="ECO:0000256" key="12">
    <source>
        <dbReference type="RuleBase" id="RU004466"/>
    </source>
</evidence>
<evidence type="ECO:0000256" key="2">
    <source>
        <dbReference type="ARBA" id="ARBA00006706"/>
    </source>
</evidence>
<evidence type="ECO:0000256" key="11">
    <source>
        <dbReference type="ARBA" id="ARBA00083124"/>
    </source>
</evidence>
<keyword evidence="14" id="KW-1185">Reference proteome</keyword>
<evidence type="ECO:0000256" key="8">
    <source>
        <dbReference type="ARBA" id="ARBA00066511"/>
    </source>
</evidence>
<sequence>MDTSTLNLNKIIEPILDDIKNIDKVINHYLNSKISLINNVSNYIINSGGKRLRPLILLMIAKSLGYKGSLHYLLAAIIEFIHTATLLHDDVIDNSNMRRGKKSANIVFGNSCSVLVGDYLYSRAFEMMVDTKSSKIIKIISEATTTIAEGEILQLLSMNNAQLSENDYFKVIISKTAKLFEASAHIGAILSKTDSKNKKSAIDYGLNIGIAFQLIDDILDYTGDISVVGKNLGNDLKEGKTTLPLIHAIQMSNHTNQNIIKEAITNGTTSDFNNIINIIHETDSLNYALLKAEKYASLARNAIEKFPESIYKDSLIKISHLAVKREF</sequence>
<dbReference type="AlphaFoldDB" id="A0A3S7JAL1"/>
<reference evidence="13 14" key="1">
    <citation type="journal article" date="2018" name="Parasitology">
        <title>The reduced genome of Candidatus Kinetoplastibacterium sorsogonicusi, the endosymbiont of Kentomonas sorsogonicus (Trypanosomatidae): loss of the haem-synthesis pathway.</title>
        <authorList>
            <person name="Silva F.M."/>
            <person name="Kostygov A.Y."/>
            <person name="Spodareva V.V."/>
            <person name="Butenko A."/>
            <person name="Tossou R."/>
            <person name="Lukes J."/>
            <person name="Yurchenko V."/>
            <person name="Alves J.M.P."/>
        </authorList>
    </citation>
    <scope>NUCLEOTIDE SEQUENCE [LARGE SCALE GENOMIC DNA]</scope>
    <source>
        <strain evidence="13 14">MF-08</strain>
    </source>
</reference>
<evidence type="ECO:0000256" key="9">
    <source>
        <dbReference type="ARBA" id="ARBA00072473"/>
    </source>
</evidence>
<comment type="similarity">
    <text evidence="2 12">Belongs to the FPP/GGPP synthase family.</text>
</comment>
<keyword evidence="5" id="KW-0460">Magnesium</keyword>
<evidence type="ECO:0000256" key="10">
    <source>
        <dbReference type="ARBA" id="ARBA00079637"/>
    </source>
</evidence>
<dbReference type="InterPro" id="IPR008949">
    <property type="entry name" value="Isoprenoid_synthase_dom_sf"/>
</dbReference>
<comment type="catalytic activity">
    <reaction evidence="6">
        <text>5 isopentenyl diphosphate + (2E,6E)-farnesyl diphosphate = all-trans-octaprenyl diphosphate + 5 diphosphate</text>
        <dbReference type="Rhea" id="RHEA:27798"/>
        <dbReference type="ChEBI" id="CHEBI:33019"/>
        <dbReference type="ChEBI" id="CHEBI:57711"/>
        <dbReference type="ChEBI" id="CHEBI:128769"/>
        <dbReference type="ChEBI" id="CHEBI:175763"/>
        <dbReference type="EC" id="2.5.1.90"/>
    </reaction>
</comment>
<evidence type="ECO:0000256" key="1">
    <source>
        <dbReference type="ARBA" id="ARBA00001946"/>
    </source>
</evidence>
<comment type="function">
    <text evidence="7">Supplies octaprenyl diphosphate, the precursor for the side chain of the isoprenoid quinones ubiquinone and menaquinone.</text>
</comment>
<name>A0A3S7JAL1_9PROT</name>
<dbReference type="PANTHER" id="PTHR12001">
    <property type="entry name" value="GERANYLGERANYL PYROPHOSPHATE SYNTHASE"/>
    <property type="match status" value="1"/>
</dbReference>
<dbReference type="Proteomes" id="UP000266796">
    <property type="component" value="Chromosome"/>
</dbReference>
<dbReference type="EMBL" id="CP025628">
    <property type="protein sequence ID" value="AWD32704.1"/>
    <property type="molecule type" value="Genomic_DNA"/>
</dbReference>
<proteinExistence type="inferred from homology"/>
<dbReference type="CDD" id="cd00685">
    <property type="entry name" value="Trans_IPPS_HT"/>
    <property type="match status" value="1"/>
</dbReference>
<dbReference type="PROSITE" id="PS00723">
    <property type="entry name" value="POLYPRENYL_SYNTHASE_1"/>
    <property type="match status" value="1"/>
</dbReference>
<dbReference type="SUPFAM" id="SSF48576">
    <property type="entry name" value="Terpenoid synthases"/>
    <property type="match status" value="1"/>
</dbReference>
<evidence type="ECO:0000256" key="7">
    <source>
        <dbReference type="ARBA" id="ARBA00055029"/>
    </source>
</evidence>
<dbReference type="PROSITE" id="PS00444">
    <property type="entry name" value="POLYPRENYL_SYNTHASE_2"/>
    <property type="match status" value="1"/>
</dbReference>
<evidence type="ECO:0000256" key="5">
    <source>
        <dbReference type="ARBA" id="ARBA00022842"/>
    </source>
</evidence>
<evidence type="ECO:0000256" key="4">
    <source>
        <dbReference type="ARBA" id="ARBA00022723"/>
    </source>
</evidence>
<dbReference type="KEGG" id="kso:CKSOR_00604"/>
<dbReference type="SFLD" id="SFLDS00005">
    <property type="entry name" value="Isoprenoid_Synthase_Type_I"/>
    <property type="match status" value="1"/>
</dbReference>
<keyword evidence="3 12" id="KW-0808">Transferase</keyword>